<evidence type="ECO:0000256" key="6">
    <source>
        <dbReference type="ARBA" id="ARBA00035808"/>
    </source>
</evidence>
<dbReference type="InterPro" id="IPR036249">
    <property type="entry name" value="Thioredoxin-like_sf"/>
</dbReference>
<dbReference type="InterPro" id="IPR011899">
    <property type="entry name" value="Glutaredoxin_euk/vir"/>
</dbReference>
<dbReference type="GO" id="GO:0034599">
    <property type="term" value="P:cellular response to oxidative stress"/>
    <property type="evidence" value="ECO:0007669"/>
    <property type="project" value="TreeGrafter"/>
</dbReference>
<dbReference type="HOGENOM" id="CLU_026126_7_2_1"/>
<evidence type="ECO:0000259" key="8">
    <source>
        <dbReference type="Pfam" id="PF00462"/>
    </source>
</evidence>
<dbReference type="PROSITE" id="PS51354">
    <property type="entry name" value="GLUTAREDOXIN_2"/>
    <property type="match status" value="1"/>
</dbReference>
<dbReference type="AlphaFoldDB" id="B9WK91"/>
<dbReference type="SUPFAM" id="SSF52833">
    <property type="entry name" value="Thioredoxin-like"/>
    <property type="match status" value="1"/>
</dbReference>
<dbReference type="InterPro" id="IPR002109">
    <property type="entry name" value="Glutaredoxin"/>
</dbReference>
<proteinExistence type="predicted"/>
<keyword evidence="3" id="KW-0249">Electron transport</keyword>
<dbReference type="Proteomes" id="UP000002605">
    <property type="component" value="Chromosome 7"/>
</dbReference>
<evidence type="ECO:0000313" key="9">
    <source>
        <dbReference type="CGD" id="CAL0000164760"/>
    </source>
</evidence>
<comment type="catalytic activity">
    <reaction evidence="1">
        <text>2 glutathione + H2O2 = glutathione disulfide + 2 H2O</text>
        <dbReference type="Rhea" id="RHEA:16833"/>
        <dbReference type="ChEBI" id="CHEBI:15377"/>
        <dbReference type="ChEBI" id="CHEBI:16240"/>
        <dbReference type="ChEBI" id="CHEBI:57925"/>
        <dbReference type="ChEBI" id="CHEBI:58297"/>
        <dbReference type="EC" id="1.11.1.9"/>
    </reaction>
</comment>
<dbReference type="CDD" id="cd03419">
    <property type="entry name" value="GRX_GRXh_1_2_like"/>
    <property type="match status" value="1"/>
</dbReference>
<dbReference type="Pfam" id="PF00462">
    <property type="entry name" value="Glutaredoxin"/>
    <property type="match status" value="1"/>
</dbReference>
<name>B9WK91_CANDC</name>
<dbReference type="FunFam" id="3.40.30.10:FF:000026">
    <property type="entry name" value="Glutaredoxin 2"/>
    <property type="match status" value="1"/>
</dbReference>
<evidence type="ECO:0000256" key="1">
    <source>
        <dbReference type="ARBA" id="ARBA00000217"/>
    </source>
</evidence>
<dbReference type="RefSeq" id="XP_002421408.1">
    <property type="nucleotide sequence ID" value="XM_002421363.1"/>
</dbReference>
<evidence type="ECO:0000256" key="2">
    <source>
        <dbReference type="ARBA" id="ARBA00022448"/>
    </source>
</evidence>
<keyword evidence="2" id="KW-0813">Transport</keyword>
<dbReference type="InterPro" id="IPR011767">
    <property type="entry name" value="GLR_AS"/>
</dbReference>
<dbReference type="VEuPathDB" id="FungiDB:CD36_71900"/>
<dbReference type="KEGG" id="cdu:CD36_71900"/>
<evidence type="ECO:0000313" key="10">
    <source>
        <dbReference type="EMBL" id="CAX40743.1"/>
    </source>
</evidence>
<keyword evidence="4" id="KW-1015">Disulfide bond</keyword>
<evidence type="ECO:0000256" key="3">
    <source>
        <dbReference type="ARBA" id="ARBA00022982"/>
    </source>
</evidence>
<organism evidence="10 11">
    <name type="scientific">Candida dubliniensis (strain CD36 / ATCC MYA-646 / CBS 7987 / NCPF 3949 / NRRL Y-17841)</name>
    <name type="common">Yeast</name>
    <dbReference type="NCBI Taxonomy" id="573826"/>
    <lineage>
        <taxon>Eukaryota</taxon>
        <taxon>Fungi</taxon>
        <taxon>Dikarya</taxon>
        <taxon>Ascomycota</taxon>
        <taxon>Saccharomycotina</taxon>
        <taxon>Pichiomycetes</taxon>
        <taxon>Debaryomycetaceae</taxon>
        <taxon>Candida/Lodderomyces clade</taxon>
        <taxon>Candida</taxon>
    </lineage>
</organism>
<dbReference type="Gene3D" id="3.40.30.10">
    <property type="entry name" value="Glutaredoxin"/>
    <property type="match status" value="1"/>
</dbReference>
<dbReference type="EMBL" id="FM992694">
    <property type="protein sequence ID" value="CAX40743.1"/>
    <property type="molecule type" value="Genomic_DNA"/>
</dbReference>
<dbReference type="PROSITE" id="PS00195">
    <property type="entry name" value="GLUTAREDOXIN_1"/>
    <property type="match status" value="1"/>
</dbReference>
<evidence type="ECO:0000313" key="11">
    <source>
        <dbReference type="Proteomes" id="UP000002605"/>
    </source>
</evidence>
<evidence type="ECO:0000256" key="7">
    <source>
        <dbReference type="ARBA" id="ARBA00047960"/>
    </source>
</evidence>
<dbReference type="PANTHER" id="PTHR45694:SF26">
    <property type="entry name" value="GRX1P"/>
    <property type="match status" value="1"/>
</dbReference>
<comment type="catalytic activity">
    <reaction evidence="7">
        <text>RX + glutathione = an S-substituted glutathione + a halide anion + H(+)</text>
        <dbReference type="Rhea" id="RHEA:16437"/>
        <dbReference type="ChEBI" id="CHEBI:15378"/>
        <dbReference type="ChEBI" id="CHEBI:16042"/>
        <dbReference type="ChEBI" id="CHEBI:17792"/>
        <dbReference type="ChEBI" id="CHEBI:57925"/>
        <dbReference type="ChEBI" id="CHEBI:90779"/>
        <dbReference type="EC" id="2.5.1.18"/>
    </reaction>
</comment>
<dbReference type="CGD" id="CAL0000164760">
    <property type="gene designation" value="Cd36_71900"/>
</dbReference>
<dbReference type="PRINTS" id="PR00160">
    <property type="entry name" value="GLUTAREDOXIN"/>
</dbReference>
<dbReference type="GO" id="GO:0015038">
    <property type="term" value="F:glutathione disulfide oxidoreductase activity"/>
    <property type="evidence" value="ECO:0007669"/>
    <property type="project" value="TreeGrafter"/>
</dbReference>
<keyword evidence="11" id="KW-1185">Reference proteome</keyword>
<dbReference type="InterPro" id="IPR014025">
    <property type="entry name" value="Glutaredoxin_subgr"/>
</dbReference>
<feature type="domain" description="Glutaredoxin" evidence="8">
    <location>
        <begin position="34"/>
        <end position="96"/>
    </location>
</feature>
<dbReference type="GO" id="GO:0005737">
    <property type="term" value="C:cytoplasm"/>
    <property type="evidence" value="ECO:0007669"/>
    <property type="project" value="TreeGrafter"/>
</dbReference>
<keyword evidence="5" id="KW-0676">Redox-active center</keyword>
<dbReference type="eggNOG" id="KOG1752">
    <property type="taxonomic scope" value="Eukaryota"/>
</dbReference>
<evidence type="ECO:0000256" key="5">
    <source>
        <dbReference type="ARBA" id="ARBA00023284"/>
    </source>
</evidence>
<sequence length="116" mass="12900">MSSLIGWLSSWFQSEPATPELKKEIESNINSHKILVYSKSYCPYCTSTKSLLQSLNQDYKVIELDQIPKGSAIQNGLQELTGQRTVPNIFINGKHIGGNSHIQALHSQGKLKPLFG</sequence>
<dbReference type="NCBIfam" id="TIGR02180">
    <property type="entry name" value="GRX_euk"/>
    <property type="match status" value="1"/>
</dbReference>
<reference evidence="10 11" key="1">
    <citation type="journal article" date="2009" name="Genome Res.">
        <title>Comparative genomics of the fungal pathogens Candida dubliniensis and Candida albicans.</title>
        <authorList>
            <person name="Jackson A.P."/>
            <person name="Gamble J.A."/>
            <person name="Yeomans T."/>
            <person name="Moran G.P."/>
            <person name="Saunders D."/>
            <person name="Harris D."/>
            <person name="Aslett M."/>
            <person name="Barrell J.F."/>
            <person name="Butler G."/>
            <person name="Citiulo F."/>
            <person name="Coleman D.C."/>
            <person name="de Groot P.W.J."/>
            <person name="Goodwin T.J."/>
            <person name="Quail M.A."/>
            <person name="McQuillan J."/>
            <person name="Munro C.A."/>
            <person name="Pain A."/>
            <person name="Poulter R.T."/>
            <person name="Rajandream M.A."/>
            <person name="Renauld H."/>
            <person name="Spiering M.J."/>
            <person name="Tivey A."/>
            <person name="Gow N.A.R."/>
            <person name="Barrell B."/>
            <person name="Sullivan D.J."/>
            <person name="Berriman M."/>
        </authorList>
    </citation>
    <scope>NUCLEOTIDE SEQUENCE [LARGE SCALE GENOMIC DNA]</scope>
    <source>
        <strain evidence="11">CD36 / ATCC MYA-646 / CBS 7987 / NCPF 3949 / NRRL Y-17841</strain>
    </source>
</reference>
<comment type="catalytic activity">
    <reaction evidence="6">
        <text>1-chloro-2,4-dinitrobenzene + glutathione = 2,4-dinitrophenyl-S-glutathione + chloride + H(+)</text>
        <dbReference type="Rhea" id="RHEA:51220"/>
        <dbReference type="ChEBI" id="CHEBI:15378"/>
        <dbReference type="ChEBI" id="CHEBI:17996"/>
        <dbReference type="ChEBI" id="CHEBI:34718"/>
        <dbReference type="ChEBI" id="CHEBI:57925"/>
        <dbReference type="ChEBI" id="CHEBI:133977"/>
        <dbReference type="EC" id="2.5.1.18"/>
    </reaction>
</comment>
<dbReference type="PANTHER" id="PTHR45694">
    <property type="entry name" value="GLUTAREDOXIN 2"/>
    <property type="match status" value="1"/>
</dbReference>
<dbReference type="GO" id="GO:0004364">
    <property type="term" value="F:glutathione transferase activity"/>
    <property type="evidence" value="ECO:0007669"/>
    <property type="project" value="UniProtKB-EC"/>
</dbReference>
<evidence type="ECO:0000256" key="4">
    <source>
        <dbReference type="ARBA" id="ARBA00023157"/>
    </source>
</evidence>
<dbReference type="GeneID" id="8048957"/>
<protein>
    <submittedName>
        <fullName evidence="10">Glutaredoxin, putative</fullName>
    </submittedName>
</protein>
<dbReference type="GO" id="GO:0004602">
    <property type="term" value="F:glutathione peroxidase activity"/>
    <property type="evidence" value="ECO:0007669"/>
    <property type="project" value="UniProtKB-EC"/>
</dbReference>
<accession>B9WK91</accession>
<dbReference type="OrthoDB" id="418495at2759"/>
<gene>
    <name evidence="9" type="ordered locus">Cd36_71900</name>
    <name evidence="10" type="ORF">CD36_71900</name>
</gene>